<dbReference type="EMBL" id="CP039339">
    <property type="protein sequence ID" value="QCX49204.1"/>
    <property type="molecule type" value="Genomic_DNA"/>
</dbReference>
<reference evidence="3 4" key="2">
    <citation type="submission" date="2019-04" db="EMBL/GenBank/DDBJ databases">
        <title>Complete Genome of UW386 and Higher Quality Genome of UW700.</title>
        <authorList>
            <person name="Jacobs J."/>
            <person name="Perez A."/>
            <person name="Steidl O."/>
            <person name="Allen C."/>
        </authorList>
    </citation>
    <scope>NUCLEOTIDE SEQUENCE [LARGE SCALE GENOMIC DNA]</scope>
    <source>
        <strain evidence="3 4">UW386</strain>
    </source>
</reference>
<evidence type="ECO:0000313" key="2">
    <source>
        <dbReference type="EMBL" id="CUV15476.1"/>
    </source>
</evidence>
<dbReference type="PATRIC" id="fig|305.106.peg.4934"/>
<protein>
    <submittedName>
        <fullName evidence="2">Uncharacterized protein</fullName>
    </submittedName>
</protein>
<accession>A0A0S4TZM3</accession>
<evidence type="ECO:0000313" key="3">
    <source>
        <dbReference type="EMBL" id="QCX49204.1"/>
    </source>
</evidence>
<dbReference type="Proteomes" id="UP000310553">
    <property type="component" value="Chromosome"/>
</dbReference>
<evidence type="ECO:0000256" key="1">
    <source>
        <dbReference type="SAM" id="MobiDB-lite"/>
    </source>
</evidence>
<proteinExistence type="predicted"/>
<dbReference type="AlphaFoldDB" id="A0A0S4TZM3"/>
<feature type="region of interest" description="Disordered" evidence="1">
    <location>
        <begin position="26"/>
        <end position="53"/>
    </location>
</feature>
<reference evidence="2" key="1">
    <citation type="submission" date="2015-10" db="EMBL/GenBank/DDBJ databases">
        <authorList>
            <person name="Gilbert D.G."/>
        </authorList>
    </citation>
    <scope>NUCLEOTIDE SEQUENCE</scope>
    <source>
        <strain evidence="2">Phyl III-seqv23</strain>
    </source>
</reference>
<organism evidence="2">
    <name type="scientific">Ralstonia solanacearum</name>
    <name type="common">Pseudomonas solanacearum</name>
    <dbReference type="NCBI Taxonomy" id="305"/>
    <lineage>
        <taxon>Bacteria</taxon>
        <taxon>Pseudomonadati</taxon>
        <taxon>Pseudomonadota</taxon>
        <taxon>Betaproteobacteria</taxon>
        <taxon>Burkholderiales</taxon>
        <taxon>Burkholderiaceae</taxon>
        <taxon>Ralstonia</taxon>
        <taxon>Ralstonia solanacearum species complex</taxon>
    </lineage>
</organism>
<dbReference type="EMBL" id="LN899819">
    <property type="protein sequence ID" value="CUV15476.1"/>
    <property type="molecule type" value="Genomic_DNA"/>
</dbReference>
<sequence length="73" mass="6768">MAKVVLALLVVAAAVFYILFKAPQGSTVSASTPAPAPAAQPTASAAPASGPAASAPAVVGAAVTEAPASAAKP</sequence>
<evidence type="ECO:0000313" key="4">
    <source>
        <dbReference type="Proteomes" id="UP000310553"/>
    </source>
</evidence>
<gene>
    <name evidence="3" type="ORF">E7Z57_08870</name>
    <name evidence="2" type="ORF">RUN39_v1_1450002</name>
</gene>
<name>A0A0S4TZM3_RALSL</name>